<keyword evidence="1" id="KW-0732">Signal</keyword>
<dbReference type="AlphaFoldDB" id="A0A512BRG3"/>
<feature type="chain" id="PRO_5021699417" description="Porin" evidence="1">
    <location>
        <begin position="20"/>
        <end position="103"/>
    </location>
</feature>
<accession>A0A512BRG3</accession>
<reference evidence="2 3" key="1">
    <citation type="submission" date="2019-07" db="EMBL/GenBank/DDBJ databases">
        <title>Whole genome shotgun sequence of Microvirga aerophila NBRC 106136.</title>
        <authorList>
            <person name="Hosoyama A."/>
            <person name="Uohara A."/>
            <person name="Ohji S."/>
            <person name="Ichikawa N."/>
        </authorList>
    </citation>
    <scope>NUCLEOTIDE SEQUENCE [LARGE SCALE GENOMIC DNA]</scope>
    <source>
        <strain evidence="2 3">NBRC 106136</strain>
    </source>
</reference>
<organism evidence="2 3">
    <name type="scientific">Microvirga aerophila</name>
    <dbReference type="NCBI Taxonomy" id="670291"/>
    <lineage>
        <taxon>Bacteria</taxon>
        <taxon>Pseudomonadati</taxon>
        <taxon>Pseudomonadota</taxon>
        <taxon>Alphaproteobacteria</taxon>
        <taxon>Hyphomicrobiales</taxon>
        <taxon>Methylobacteriaceae</taxon>
        <taxon>Microvirga</taxon>
    </lineage>
</organism>
<evidence type="ECO:0000256" key="1">
    <source>
        <dbReference type="SAM" id="SignalP"/>
    </source>
</evidence>
<dbReference type="EMBL" id="BJYU01000024">
    <property type="protein sequence ID" value="GEO14511.1"/>
    <property type="molecule type" value="Genomic_DNA"/>
</dbReference>
<dbReference type="RefSeq" id="WP_114186240.1">
    <property type="nucleotide sequence ID" value="NZ_BJYU01000024.1"/>
</dbReference>
<proteinExistence type="predicted"/>
<evidence type="ECO:0000313" key="2">
    <source>
        <dbReference type="EMBL" id="GEO14511.1"/>
    </source>
</evidence>
<dbReference type="OrthoDB" id="8255413at2"/>
<dbReference type="Proteomes" id="UP000321085">
    <property type="component" value="Unassembled WGS sequence"/>
</dbReference>
<sequence length="103" mass="10817">MRLALLAACSVLLIAPADAAPLERARGAAPRASACPPGFAALEGSDACVRISGRVQAETIFGSPRTRDSHAFGTRAGGRIQLEVRKQTEYGPLRAVVRGEGFR</sequence>
<comment type="caution">
    <text evidence="2">The sequence shown here is derived from an EMBL/GenBank/DDBJ whole genome shotgun (WGS) entry which is preliminary data.</text>
</comment>
<evidence type="ECO:0008006" key="4">
    <source>
        <dbReference type="Google" id="ProtNLM"/>
    </source>
</evidence>
<evidence type="ECO:0000313" key="3">
    <source>
        <dbReference type="Proteomes" id="UP000321085"/>
    </source>
</evidence>
<keyword evidence="3" id="KW-1185">Reference proteome</keyword>
<protein>
    <recommendedName>
        <fullName evidence="4">Porin</fullName>
    </recommendedName>
</protein>
<feature type="signal peptide" evidence="1">
    <location>
        <begin position="1"/>
        <end position="19"/>
    </location>
</feature>
<name>A0A512BRG3_9HYPH</name>
<gene>
    <name evidence="2" type="ORF">MAE02_22070</name>
</gene>